<reference evidence="3 4" key="1">
    <citation type="submission" date="2014-02" db="EMBL/GenBank/DDBJ databases">
        <title>Transposable element dynamics among asymbiotic and ectomycorrhizal Amanita fungi.</title>
        <authorList>
            <consortium name="DOE Joint Genome Institute"/>
            <person name="Hess J."/>
            <person name="Skrede I."/>
            <person name="Wolfe B."/>
            <person name="LaButti K."/>
            <person name="Ohm R.A."/>
            <person name="Grigoriev I.V."/>
            <person name="Pringle A."/>
        </authorList>
    </citation>
    <scope>NUCLEOTIDE SEQUENCE [LARGE SCALE GENOMIC DNA]</scope>
    <source>
        <strain evidence="3 4">SKay4041</strain>
    </source>
</reference>
<keyword evidence="1" id="KW-0812">Transmembrane</keyword>
<gene>
    <name evidence="3" type="ORF">AMATHDRAFT_72380</name>
</gene>
<dbReference type="Proteomes" id="UP000242287">
    <property type="component" value="Unassembled WGS sequence"/>
</dbReference>
<keyword evidence="4" id="KW-1185">Reference proteome</keyword>
<accession>A0A2A9P1K3</accession>
<feature type="transmembrane region" description="Helical" evidence="1">
    <location>
        <begin position="155"/>
        <end position="178"/>
    </location>
</feature>
<proteinExistence type="predicted"/>
<feature type="domain" description="DUF6534" evidence="2">
    <location>
        <begin position="163"/>
        <end position="248"/>
    </location>
</feature>
<feature type="transmembrane region" description="Helical" evidence="1">
    <location>
        <begin position="116"/>
        <end position="135"/>
    </location>
</feature>
<feature type="transmembrane region" description="Helical" evidence="1">
    <location>
        <begin position="45"/>
        <end position="66"/>
    </location>
</feature>
<feature type="transmembrane region" description="Helical" evidence="1">
    <location>
        <begin position="190"/>
        <end position="211"/>
    </location>
</feature>
<keyword evidence="1" id="KW-0472">Membrane</keyword>
<dbReference type="OrthoDB" id="2562493at2759"/>
<dbReference type="AlphaFoldDB" id="A0A2A9P1K3"/>
<protein>
    <recommendedName>
        <fullName evidence="2">DUF6534 domain-containing protein</fullName>
    </recommendedName>
</protein>
<organism evidence="3 4">
    <name type="scientific">Amanita thiersii Skay4041</name>
    <dbReference type="NCBI Taxonomy" id="703135"/>
    <lineage>
        <taxon>Eukaryota</taxon>
        <taxon>Fungi</taxon>
        <taxon>Dikarya</taxon>
        <taxon>Basidiomycota</taxon>
        <taxon>Agaricomycotina</taxon>
        <taxon>Agaricomycetes</taxon>
        <taxon>Agaricomycetidae</taxon>
        <taxon>Agaricales</taxon>
        <taxon>Pluteineae</taxon>
        <taxon>Amanitaceae</taxon>
        <taxon>Amanita</taxon>
    </lineage>
</organism>
<dbReference type="Pfam" id="PF20152">
    <property type="entry name" value="DUF6534"/>
    <property type="match status" value="1"/>
</dbReference>
<name>A0A2A9P1K3_9AGAR</name>
<evidence type="ECO:0000256" key="1">
    <source>
        <dbReference type="SAM" id="Phobius"/>
    </source>
</evidence>
<dbReference type="STRING" id="703135.A0A2A9P1K3"/>
<evidence type="ECO:0000259" key="2">
    <source>
        <dbReference type="Pfam" id="PF20152"/>
    </source>
</evidence>
<dbReference type="EMBL" id="KZ301969">
    <property type="protein sequence ID" value="PFH54583.1"/>
    <property type="molecule type" value="Genomic_DNA"/>
</dbReference>
<keyword evidence="1" id="KW-1133">Transmembrane helix</keyword>
<dbReference type="InterPro" id="IPR045339">
    <property type="entry name" value="DUF6534"/>
</dbReference>
<feature type="transmembrane region" description="Helical" evidence="1">
    <location>
        <begin position="12"/>
        <end position="33"/>
    </location>
</feature>
<sequence length="312" mass="34959">MGEFDKTVGVLLIGIFFNTYLYGLVTYQFLVYGNTKFNDPLWIRLIVWTLFATDTTHSAVAIYAAYDTCVINYGKPESLLVVTWTIPFLAIATAFAALITQIFLSHRVYVFTKSKILVGLICSLGLTAFIFSIYAGTLAMIVKEVTHFDRLRPSVTMWLSLQVTVDMIITIILIYVLINSRTGLRRTDTVINRLIRGAVQTGLFAAIFALADLSTFIRHEGTNFYAMFAYPIGRIYTNTLMDTLNARAELRTIMDKTVDLGSDVNAIRMRTFESQGQSSTNIHSIQVDVNDSRSDIEGKSNWSNKDKGTGLV</sequence>
<dbReference type="PANTHER" id="PTHR40465">
    <property type="entry name" value="CHROMOSOME 1, WHOLE GENOME SHOTGUN SEQUENCE"/>
    <property type="match status" value="1"/>
</dbReference>
<dbReference type="PANTHER" id="PTHR40465:SF1">
    <property type="entry name" value="DUF6534 DOMAIN-CONTAINING PROTEIN"/>
    <property type="match status" value="1"/>
</dbReference>
<evidence type="ECO:0000313" key="4">
    <source>
        <dbReference type="Proteomes" id="UP000242287"/>
    </source>
</evidence>
<evidence type="ECO:0000313" key="3">
    <source>
        <dbReference type="EMBL" id="PFH54583.1"/>
    </source>
</evidence>
<feature type="transmembrane region" description="Helical" evidence="1">
    <location>
        <begin position="78"/>
        <end position="104"/>
    </location>
</feature>